<dbReference type="PANTHER" id="PTHR30244">
    <property type="entry name" value="TRANSAMINASE"/>
    <property type="match status" value="1"/>
</dbReference>
<dbReference type="InterPro" id="IPR015424">
    <property type="entry name" value="PyrdxlP-dep_Trfase"/>
</dbReference>
<feature type="modified residue" description="N6-(pyridoxal phosphate)lysine" evidence="3">
    <location>
        <position position="177"/>
    </location>
</feature>
<evidence type="ECO:0000313" key="6">
    <source>
        <dbReference type="Proteomes" id="UP000256845"/>
    </source>
</evidence>
<dbReference type="Proteomes" id="UP000256845">
    <property type="component" value="Unassembled WGS sequence"/>
</dbReference>
<keyword evidence="3 4" id="KW-0663">Pyridoxal phosphate</keyword>
<evidence type="ECO:0000256" key="4">
    <source>
        <dbReference type="RuleBase" id="RU004508"/>
    </source>
</evidence>
<dbReference type="Gene3D" id="3.90.1150.10">
    <property type="entry name" value="Aspartate Aminotransferase, domain 1"/>
    <property type="match status" value="1"/>
</dbReference>
<proteinExistence type="inferred from homology"/>
<evidence type="ECO:0000256" key="2">
    <source>
        <dbReference type="PIRSR" id="PIRSR000390-1"/>
    </source>
</evidence>
<protein>
    <submittedName>
        <fullName evidence="5">Perosamine synthetase</fullName>
    </submittedName>
</protein>
<dbReference type="EMBL" id="QRDW01000015">
    <property type="protein sequence ID" value="RED44302.1"/>
    <property type="molecule type" value="Genomic_DNA"/>
</dbReference>
<organism evidence="5 6">
    <name type="scientific">Aestuariispira insulae</name>
    <dbReference type="NCBI Taxonomy" id="1461337"/>
    <lineage>
        <taxon>Bacteria</taxon>
        <taxon>Pseudomonadati</taxon>
        <taxon>Pseudomonadota</taxon>
        <taxon>Alphaproteobacteria</taxon>
        <taxon>Rhodospirillales</taxon>
        <taxon>Kiloniellaceae</taxon>
        <taxon>Aestuariispira</taxon>
    </lineage>
</organism>
<evidence type="ECO:0000256" key="1">
    <source>
        <dbReference type="ARBA" id="ARBA00037999"/>
    </source>
</evidence>
<comment type="caution">
    <text evidence="5">The sequence shown here is derived from an EMBL/GenBank/DDBJ whole genome shotgun (WGS) entry which is preliminary data.</text>
</comment>
<dbReference type="GO" id="GO:0008483">
    <property type="term" value="F:transaminase activity"/>
    <property type="evidence" value="ECO:0007669"/>
    <property type="project" value="TreeGrafter"/>
</dbReference>
<dbReference type="CDD" id="cd00616">
    <property type="entry name" value="AHBA_syn"/>
    <property type="match status" value="1"/>
</dbReference>
<dbReference type="PANTHER" id="PTHR30244:SF34">
    <property type="entry name" value="DTDP-4-AMINO-4,6-DIDEOXYGALACTOSE TRANSAMINASE"/>
    <property type="match status" value="1"/>
</dbReference>
<evidence type="ECO:0000256" key="3">
    <source>
        <dbReference type="PIRSR" id="PIRSR000390-2"/>
    </source>
</evidence>
<keyword evidence="6" id="KW-1185">Reference proteome</keyword>
<dbReference type="SUPFAM" id="SSF53383">
    <property type="entry name" value="PLP-dependent transferases"/>
    <property type="match status" value="1"/>
</dbReference>
<dbReference type="AlphaFoldDB" id="A0A3D9H489"/>
<dbReference type="GO" id="GO:0000271">
    <property type="term" value="P:polysaccharide biosynthetic process"/>
    <property type="evidence" value="ECO:0007669"/>
    <property type="project" value="TreeGrafter"/>
</dbReference>
<gene>
    <name evidence="5" type="ORF">DFP90_11555</name>
</gene>
<dbReference type="InterPro" id="IPR000653">
    <property type="entry name" value="DegT/StrS_aminotransferase"/>
</dbReference>
<evidence type="ECO:0000313" key="5">
    <source>
        <dbReference type="EMBL" id="RED44302.1"/>
    </source>
</evidence>
<dbReference type="InterPro" id="IPR015422">
    <property type="entry name" value="PyrdxlP-dep_Trfase_small"/>
</dbReference>
<dbReference type="Gene3D" id="3.40.640.10">
    <property type="entry name" value="Type I PLP-dependent aspartate aminotransferase-like (Major domain)"/>
    <property type="match status" value="1"/>
</dbReference>
<accession>A0A3D9H489</accession>
<dbReference type="PIRSF" id="PIRSF000390">
    <property type="entry name" value="PLP_StrS"/>
    <property type="match status" value="1"/>
</dbReference>
<name>A0A3D9H489_9PROT</name>
<dbReference type="GO" id="GO:0030170">
    <property type="term" value="F:pyridoxal phosphate binding"/>
    <property type="evidence" value="ECO:0007669"/>
    <property type="project" value="TreeGrafter"/>
</dbReference>
<sequence length="392" mass="43685">MQRISDLEKLYVAEALEYCFRSSLGNIFNSRLEAAFCDKFGVGYSIGHVNGTATMHTALLALDVGAGDEVIVPPLTMGSTAFAVLQAGGIPVFADVDAETFTIDPEDVRRKITDKTRAVISVSLYGLAPDYDRLMEVCREHGLGLVEDNAECFLGEYKEKLVGQFGEFASYSFQASKHMTCGNGGMLTAKTEELANKARRIANLGYSTVGAKKGSISKDDIQSPNFARHVCLGYNYRLSEINAAVSLAQLERLDELVDARVKAAKLFEQAVAEFSFLRPQAEPKGYKNAHWACALQLETDKPEEDWFTFRKLHQGNGGDNYYAAWLLNYMEPYFQKDVQNMDGVTQPYEAGLCPVAEKLQPRMLQLKTNYWDVRRAEKQAEILHRTAREFAG</sequence>
<dbReference type="Pfam" id="PF01041">
    <property type="entry name" value="DegT_DnrJ_EryC1"/>
    <property type="match status" value="1"/>
</dbReference>
<dbReference type="OrthoDB" id="9768668at2"/>
<dbReference type="RefSeq" id="WP_115939157.1">
    <property type="nucleotide sequence ID" value="NZ_QRDW01000015.1"/>
</dbReference>
<feature type="active site" description="Proton acceptor" evidence="2">
    <location>
        <position position="177"/>
    </location>
</feature>
<comment type="similarity">
    <text evidence="1 4">Belongs to the DegT/DnrJ/EryC1 family.</text>
</comment>
<dbReference type="InterPro" id="IPR015421">
    <property type="entry name" value="PyrdxlP-dep_Trfase_major"/>
</dbReference>
<reference evidence="5 6" key="1">
    <citation type="submission" date="2018-07" db="EMBL/GenBank/DDBJ databases">
        <title>Genomic Encyclopedia of Type Strains, Phase III (KMG-III): the genomes of soil and plant-associated and newly described type strains.</title>
        <authorList>
            <person name="Whitman W."/>
        </authorList>
    </citation>
    <scope>NUCLEOTIDE SEQUENCE [LARGE SCALE GENOMIC DNA]</scope>
    <source>
        <strain evidence="5 6">CECT 8488</strain>
    </source>
</reference>